<keyword evidence="3" id="KW-1185">Reference proteome</keyword>
<dbReference type="InterPro" id="IPR036873">
    <property type="entry name" value="Rhodanese-like_dom_sf"/>
</dbReference>
<evidence type="ECO:0000259" key="1">
    <source>
        <dbReference type="PROSITE" id="PS50206"/>
    </source>
</evidence>
<dbReference type="PANTHER" id="PTHR44086">
    <property type="entry name" value="THIOSULFATE SULFURTRANSFERASE RDL2, MITOCHONDRIAL-RELATED"/>
    <property type="match status" value="1"/>
</dbReference>
<dbReference type="SMART" id="SM00450">
    <property type="entry name" value="RHOD"/>
    <property type="match status" value="1"/>
</dbReference>
<dbReference type="SUPFAM" id="SSF52821">
    <property type="entry name" value="Rhodanese/Cell cycle control phosphatase"/>
    <property type="match status" value="1"/>
</dbReference>
<dbReference type="PANTHER" id="PTHR44086:SF10">
    <property type="entry name" value="THIOSULFATE SULFURTRANSFERASE_RHODANESE-LIKE DOMAIN-CONTAINING PROTEIN 3"/>
    <property type="match status" value="1"/>
</dbReference>
<dbReference type="Gene3D" id="3.40.250.10">
    <property type="entry name" value="Rhodanese-like domain"/>
    <property type="match status" value="1"/>
</dbReference>
<dbReference type="OrthoDB" id="566238at2759"/>
<dbReference type="AlphaFoldDB" id="A0A1X7R8U5"/>
<dbReference type="PROSITE" id="PS50206">
    <property type="entry name" value="RHODANESE_3"/>
    <property type="match status" value="1"/>
</dbReference>
<dbReference type="EMBL" id="FXLY01000010">
    <property type="protein sequence ID" value="SMN22087.1"/>
    <property type="molecule type" value="Genomic_DNA"/>
</dbReference>
<evidence type="ECO:0000313" key="3">
    <source>
        <dbReference type="Proteomes" id="UP000196158"/>
    </source>
</evidence>
<reference evidence="2 3" key="1">
    <citation type="submission" date="2017-04" db="EMBL/GenBank/DDBJ databases">
        <authorList>
            <person name="Afonso C.L."/>
            <person name="Miller P.J."/>
            <person name="Scott M.A."/>
            <person name="Spackman E."/>
            <person name="Goraichik I."/>
            <person name="Dimitrov K.M."/>
            <person name="Suarez D.L."/>
            <person name="Swayne D.E."/>
        </authorList>
    </citation>
    <scope>NUCLEOTIDE SEQUENCE [LARGE SCALE GENOMIC DNA]</scope>
</reference>
<organism evidence="2 3">
    <name type="scientific">Maudiozyma saulgeensis</name>
    <dbReference type="NCBI Taxonomy" id="1789683"/>
    <lineage>
        <taxon>Eukaryota</taxon>
        <taxon>Fungi</taxon>
        <taxon>Dikarya</taxon>
        <taxon>Ascomycota</taxon>
        <taxon>Saccharomycotina</taxon>
        <taxon>Saccharomycetes</taxon>
        <taxon>Saccharomycetales</taxon>
        <taxon>Saccharomycetaceae</taxon>
        <taxon>Maudiozyma</taxon>
    </lineage>
</organism>
<dbReference type="Proteomes" id="UP000196158">
    <property type="component" value="Unassembled WGS sequence"/>
</dbReference>
<dbReference type="STRING" id="1789683.A0A1X7R8U5"/>
<evidence type="ECO:0000313" key="2">
    <source>
        <dbReference type="EMBL" id="SMN22087.1"/>
    </source>
</evidence>
<dbReference type="CDD" id="cd01519">
    <property type="entry name" value="RHOD_HSP67B2"/>
    <property type="match status" value="1"/>
</dbReference>
<feature type="domain" description="Rhodanese" evidence="1">
    <location>
        <begin position="49"/>
        <end position="150"/>
    </location>
</feature>
<dbReference type="InterPro" id="IPR001763">
    <property type="entry name" value="Rhodanese-like_dom"/>
</dbReference>
<protein>
    <submittedName>
        <fullName evidence="2">Similar to Saccharomyces cerevisiae YOR286W RDL2 Protein with rhodanese activity</fullName>
    </submittedName>
</protein>
<dbReference type="Pfam" id="PF00581">
    <property type="entry name" value="Rhodanese"/>
    <property type="match status" value="1"/>
</dbReference>
<dbReference type="GO" id="GO:0005739">
    <property type="term" value="C:mitochondrion"/>
    <property type="evidence" value="ECO:0007669"/>
    <property type="project" value="TreeGrafter"/>
</dbReference>
<accession>A0A1X7R8U5</accession>
<gene>
    <name evidence="2" type="ORF">KASA_0I00957G</name>
</gene>
<dbReference type="GO" id="GO:0004792">
    <property type="term" value="F:thiosulfate-cyanide sulfurtransferase activity"/>
    <property type="evidence" value="ECO:0007669"/>
    <property type="project" value="TreeGrafter"/>
</dbReference>
<proteinExistence type="predicted"/>
<sequence length="153" mass="17354">MHGYTTFGMRVKLTSSKLLVRTFFGSSILRNNVIKTYKFHDIKQLIENPVSGKVLVDVREPQEHMQYAIPTSVNIPVNTAPGALGLLAEEFQKTFNFNKPELSNELVFYCKSGTRAKAAEELARSYGYQNTAIYHGSITDWLKKHGDRINLKN</sequence>
<name>A0A1X7R8U5_9SACH</name>